<feature type="transmembrane region" description="Helical" evidence="7">
    <location>
        <begin position="348"/>
        <end position="373"/>
    </location>
</feature>
<dbReference type="Pfam" id="PF10271">
    <property type="entry name" value="Tmp39"/>
    <property type="match status" value="2"/>
</dbReference>
<evidence type="ECO:0000256" key="3">
    <source>
        <dbReference type="ARBA" id="ARBA00022692"/>
    </source>
</evidence>
<feature type="compositionally biased region" description="Polar residues" evidence="6">
    <location>
        <begin position="527"/>
        <end position="554"/>
    </location>
</feature>
<evidence type="ECO:0000256" key="1">
    <source>
        <dbReference type="ARBA" id="ARBA00004141"/>
    </source>
</evidence>
<evidence type="ECO:0000256" key="6">
    <source>
        <dbReference type="SAM" id="MobiDB-lite"/>
    </source>
</evidence>
<feature type="transmembrane region" description="Helical" evidence="7">
    <location>
        <begin position="101"/>
        <end position="120"/>
    </location>
</feature>
<dbReference type="OrthoDB" id="438179at2759"/>
<evidence type="ECO:0000256" key="4">
    <source>
        <dbReference type="ARBA" id="ARBA00022989"/>
    </source>
</evidence>
<evidence type="ECO:0000256" key="2">
    <source>
        <dbReference type="ARBA" id="ARBA00010737"/>
    </source>
</evidence>
<feature type="transmembrane region" description="Helical" evidence="7">
    <location>
        <begin position="53"/>
        <end position="75"/>
    </location>
</feature>
<dbReference type="AlphaFoldDB" id="A0A8J4SNA2"/>
<sequence>MPIGRRAPGRPPASPNATPAGPTLKSADHLTAVTSTQSCVIIKHVTFPAFPNFSLTLFSWFLIVLSTVAIVIQYLNVYKTVWWIPNTLSPYGIDLDLIDPYLLIHCLLMLLIPRLYVMMVRSFVRSLVPGPVVRSLVGIALFGFWISSLLYTASHIDFNNLTLAHSVISGLVLLYFPVISLVLYHHDQLLSILKAIRTRFSRIHSRRSKQTVSSAQIAISIVNASQNCLSKLKHCVNKIISVTADWPTSSPTSALFPVRYVTVSTNESSLGAFPHFFQTAYYTVDPQTKSLLLLRHQCLTNSAEQIREEVNLYRRDFNTRLYDVLYGSCYIAYYSCILPIVFVKPTSLVYDLSWCVQHTLITWVAAFLLHWYYHIPCDYLDVLHRSALHLGAWKPCEVRAGHAQLSAWSPLQVYPEATHVRHIRGQFCSSGSHTAAEPGNTSHSRFHLLFSSPLRPISVLFFVALGVPVYQLYSLRWVFEWYKLIGLSATGLLGLFNLYLHSRQFMLVLRVYESETPRVIDPDKTANDVQSTSTPITKTLAGSASDSPGSDRNG</sequence>
<keyword evidence="3 7" id="KW-0812">Transmembrane</keyword>
<dbReference type="PANTHER" id="PTHR12995:SF4">
    <property type="entry name" value="FI21814P1"/>
    <property type="match status" value="1"/>
</dbReference>
<reference evidence="8" key="1">
    <citation type="submission" date="2019-05" db="EMBL/GenBank/DDBJ databases">
        <title>Annotation for the trematode Paragonimus heterotremus.</title>
        <authorList>
            <person name="Choi Y.-J."/>
        </authorList>
    </citation>
    <scope>NUCLEOTIDE SEQUENCE</scope>
    <source>
        <strain evidence="8">LC</strain>
    </source>
</reference>
<dbReference type="PANTHER" id="PTHR12995">
    <property type="entry name" value="FI21814P1"/>
    <property type="match status" value="1"/>
</dbReference>
<gene>
    <name evidence="8" type="ORF">PHET_06955</name>
</gene>
<feature type="transmembrane region" description="Helical" evidence="7">
    <location>
        <begin position="454"/>
        <end position="475"/>
    </location>
</feature>
<keyword evidence="9" id="KW-1185">Reference proteome</keyword>
<name>A0A8J4SNA2_9TREM</name>
<evidence type="ECO:0000256" key="5">
    <source>
        <dbReference type="ARBA" id="ARBA00023136"/>
    </source>
</evidence>
<organism evidence="8 9">
    <name type="scientific">Paragonimus heterotremus</name>
    <dbReference type="NCBI Taxonomy" id="100268"/>
    <lineage>
        <taxon>Eukaryota</taxon>
        <taxon>Metazoa</taxon>
        <taxon>Spiralia</taxon>
        <taxon>Lophotrochozoa</taxon>
        <taxon>Platyhelminthes</taxon>
        <taxon>Trematoda</taxon>
        <taxon>Digenea</taxon>
        <taxon>Plagiorchiida</taxon>
        <taxon>Troglotremata</taxon>
        <taxon>Troglotrematidae</taxon>
        <taxon>Paragonimus</taxon>
    </lineage>
</organism>
<feature type="region of interest" description="Disordered" evidence="6">
    <location>
        <begin position="520"/>
        <end position="554"/>
    </location>
</feature>
<evidence type="ECO:0000313" key="9">
    <source>
        <dbReference type="Proteomes" id="UP000748531"/>
    </source>
</evidence>
<evidence type="ECO:0000313" key="8">
    <source>
        <dbReference type="EMBL" id="KAF5399750.1"/>
    </source>
</evidence>
<dbReference type="InterPro" id="IPR019397">
    <property type="entry name" value="Uncharacterised_TMEM39"/>
</dbReference>
<feature type="transmembrane region" description="Helical" evidence="7">
    <location>
        <begin position="163"/>
        <end position="184"/>
    </location>
</feature>
<proteinExistence type="inferred from homology"/>
<feature type="transmembrane region" description="Helical" evidence="7">
    <location>
        <begin position="481"/>
        <end position="500"/>
    </location>
</feature>
<comment type="subcellular location">
    <subcellularLocation>
        <location evidence="1">Membrane</location>
        <topology evidence="1">Multi-pass membrane protein</topology>
    </subcellularLocation>
</comment>
<keyword evidence="5 7" id="KW-0472">Membrane</keyword>
<feature type="transmembrane region" description="Helical" evidence="7">
    <location>
        <begin position="324"/>
        <end position="342"/>
    </location>
</feature>
<dbReference type="Proteomes" id="UP000748531">
    <property type="component" value="Unassembled WGS sequence"/>
</dbReference>
<comment type="caution">
    <text evidence="8">The sequence shown here is derived from an EMBL/GenBank/DDBJ whole genome shotgun (WGS) entry which is preliminary data.</text>
</comment>
<keyword evidence="4 7" id="KW-1133">Transmembrane helix</keyword>
<protein>
    <submittedName>
        <fullName evidence="8">Transmembrane protein 39A</fullName>
    </submittedName>
</protein>
<dbReference type="GO" id="GO:0016020">
    <property type="term" value="C:membrane"/>
    <property type="evidence" value="ECO:0007669"/>
    <property type="project" value="UniProtKB-SubCell"/>
</dbReference>
<feature type="region of interest" description="Disordered" evidence="6">
    <location>
        <begin position="1"/>
        <end position="23"/>
    </location>
</feature>
<accession>A0A8J4SNA2</accession>
<evidence type="ECO:0000256" key="7">
    <source>
        <dbReference type="SAM" id="Phobius"/>
    </source>
</evidence>
<feature type="transmembrane region" description="Helical" evidence="7">
    <location>
        <begin position="132"/>
        <end position="151"/>
    </location>
</feature>
<dbReference type="EMBL" id="LUCH01003764">
    <property type="protein sequence ID" value="KAF5399750.1"/>
    <property type="molecule type" value="Genomic_DNA"/>
</dbReference>
<comment type="similarity">
    <text evidence="2">Belongs to the TMEM39 family.</text>
</comment>